<dbReference type="Proteomes" id="UP001379533">
    <property type="component" value="Chromosome"/>
</dbReference>
<name>A0ABZ2KSE2_9BACT</name>
<evidence type="ECO:0000256" key="3">
    <source>
        <dbReference type="ARBA" id="ARBA00022475"/>
    </source>
</evidence>
<reference evidence="8 9" key="1">
    <citation type="submission" date="2021-12" db="EMBL/GenBank/DDBJ databases">
        <title>Discovery of the Pendulisporaceae a myxobacterial family with distinct sporulation behavior and unique specialized metabolism.</title>
        <authorList>
            <person name="Garcia R."/>
            <person name="Popoff A."/>
            <person name="Bader C.D."/>
            <person name="Loehr J."/>
            <person name="Walesch S."/>
            <person name="Walt C."/>
            <person name="Boldt J."/>
            <person name="Bunk B."/>
            <person name="Haeckl F.J.F.P.J."/>
            <person name="Gunesch A.P."/>
            <person name="Birkelbach J."/>
            <person name="Nuebel U."/>
            <person name="Pietschmann T."/>
            <person name="Bach T."/>
            <person name="Mueller R."/>
        </authorList>
    </citation>
    <scope>NUCLEOTIDE SEQUENCE [LARGE SCALE GENOMIC DNA]</scope>
    <source>
        <strain evidence="8 9">MSr12523</strain>
    </source>
</reference>
<sequence length="155" mass="17344">MDQILRLRTWIEQHRDVWLDLLRIYMGFALLAKAISFMQHMSAFIETMPIKDGAVAPAMLAHYIVVAHAAGGIMLMFGILTRVAAAVNIPVLLGAVFFVHWHEGLFQPQQTLELALLVLFILALLTVVGGGPLSVDERLKKNEHDIPTVPRHHHV</sequence>
<evidence type="ECO:0000256" key="2">
    <source>
        <dbReference type="ARBA" id="ARBA00006679"/>
    </source>
</evidence>
<feature type="transmembrane region" description="Helical" evidence="7">
    <location>
        <begin position="21"/>
        <end position="42"/>
    </location>
</feature>
<dbReference type="PANTHER" id="PTHR33452">
    <property type="entry name" value="OXIDOREDUCTASE CATD-RELATED"/>
    <property type="match status" value="1"/>
</dbReference>
<accession>A0ABZ2KSE2</accession>
<dbReference type="EMBL" id="CP089982">
    <property type="protein sequence ID" value="WXA99965.1"/>
    <property type="molecule type" value="Genomic_DNA"/>
</dbReference>
<keyword evidence="6 7" id="KW-0472">Membrane</keyword>
<evidence type="ECO:0000256" key="5">
    <source>
        <dbReference type="ARBA" id="ARBA00022989"/>
    </source>
</evidence>
<dbReference type="Pfam" id="PF07681">
    <property type="entry name" value="DoxX"/>
    <property type="match status" value="1"/>
</dbReference>
<evidence type="ECO:0000256" key="1">
    <source>
        <dbReference type="ARBA" id="ARBA00004651"/>
    </source>
</evidence>
<proteinExistence type="inferred from homology"/>
<feature type="transmembrane region" description="Helical" evidence="7">
    <location>
        <begin position="114"/>
        <end position="135"/>
    </location>
</feature>
<evidence type="ECO:0000313" key="8">
    <source>
        <dbReference type="EMBL" id="WXA99965.1"/>
    </source>
</evidence>
<dbReference type="InterPro" id="IPR032808">
    <property type="entry name" value="DoxX"/>
</dbReference>
<feature type="transmembrane region" description="Helical" evidence="7">
    <location>
        <begin position="83"/>
        <end position="102"/>
    </location>
</feature>
<evidence type="ECO:0000256" key="7">
    <source>
        <dbReference type="SAM" id="Phobius"/>
    </source>
</evidence>
<comment type="similarity">
    <text evidence="2">Belongs to the DoxX family.</text>
</comment>
<feature type="transmembrane region" description="Helical" evidence="7">
    <location>
        <begin position="54"/>
        <end position="76"/>
    </location>
</feature>
<evidence type="ECO:0000313" key="9">
    <source>
        <dbReference type="Proteomes" id="UP001379533"/>
    </source>
</evidence>
<evidence type="ECO:0000256" key="6">
    <source>
        <dbReference type="ARBA" id="ARBA00023136"/>
    </source>
</evidence>
<keyword evidence="3" id="KW-1003">Cell membrane</keyword>
<organism evidence="8 9">
    <name type="scientific">Pendulispora brunnea</name>
    <dbReference type="NCBI Taxonomy" id="2905690"/>
    <lineage>
        <taxon>Bacteria</taxon>
        <taxon>Pseudomonadati</taxon>
        <taxon>Myxococcota</taxon>
        <taxon>Myxococcia</taxon>
        <taxon>Myxococcales</taxon>
        <taxon>Sorangiineae</taxon>
        <taxon>Pendulisporaceae</taxon>
        <taxon>Pendulispora</taxon>
    </lineage>
</organism>
<keyword evidence="4 7" id="KW-0812">Transmembrane</keyword>
<evidence type="ECO:0000256" key="4">
    <source>
        <dbReference type="ARBA" id="ARBA00022692"/>
    </source>
</evidence>
<keyword evidence="5 7" id="KW-1133">Transmembrane helix</keyword>
<protein>
    <submittedName>
        <fullName evidence="8">DoxX family protein</fullName>
    </submittedName>
</protein>
<gene>
    <name evidence="8" type="ORF">LZC95_24510</name>
</gene>
<comment type="subcellular location">
    <subcellularLocation>
        <location evidence="1">Cell membrane</location>
        <topology evidence="1">Multi-pass membrane protein</topology>
    </subcellularLocation>
</comment>
<dbReference type="RefSeq" id="WP_394850607.1">
    <property type="nucleotide sequence ID" value="NZ_CP089982.1"/>
</dbReference>
<keyword evidence="9" id="KW-1185">Reference proteome</keyword>
<dbReference type="PANTHER" id="PTHR33452:SF1">
    <property type="entry name" value="INNER MEMBRANE PROTEIN YPHA-RELATED"/>
    <property type="match status" value="1"/>
</dbReference>
<dbReference type="InterPro" id="IPR051907">
    <property type="entry name" value="DoxX-like_oxidoreductase"/>
</dbReference>